<reference evidence="2 3" key="1">
    <citation type="submission" date="2010-08" db="EMBL/GenBank/DDBJ databases">
        <authorList>
            <person name="Durkin A.S."/>
            <person name="Madupu R."/>
            <person name="Torralba M."/>
            <person name="Gillis M."/>
            <person name="Methe B."/>
            <person name="Sutton G."/>
            <person name="Nelson K.E."/>
        </authorList>
    </citation>
    <scope>NUCLEOTIDE SEQUENCE [LARGE SCALE GENOMIC DNA]</scope>
    <source>
        <strain evidence="2 3">FB035-09AN</strain>
    </source>
</reference>
<evidence type="ECO:0000313" key="3">
    <source>
        <dbReference type="Proteomes" id="UP000003610"/>
    </source>
</evidence>
<dbReference type="NCBIfam" id="NF033559">
    <property type="entry name" value="transpos_IS1634"/>
    <property type="match status" value="1"/>
</dbReference>
<dbReference type="RefSeq" id="WP_004358218.1">
    <property type="nucleotide sequence ID" value="NZ_AEDO01000059.1"/>
</dbReference>
<dbReference type="PANTHER" id="PTHR34614">
    <property type="match status" value="1"/>
</dbReference>
<dbReference type="GO" id="GO:0006313">
    <property type="term" value="P:DNA transposition"/>
    <property type="evidence" value="ECO:0007669"/>
    <property type="project" value="InterPro"/>
</dbReference>
<dbReference type="PANTHER" id="PTHR34614:SF2">
    <property type="entry name" value="TRANSPOSASE IS4-LIKE DOMAIN-CONTAINING PROTEIN"/>
    <property type="match status" value="1"/>
</dbReference>
<gene>
    <name evidence="2" type="ORF">HMPREF9296_0220</name>
</gene>
<dbReference type="InterPro" id="IPR002559">
    <property type="entry name" value="Transposase_11"/>
</dbReference>
<sequence length="628" mass="72986">MHANVQTRFNPATGEKALYYRLKESYRDVARHVHSLILLNIGFDPSLTALQVRRIAFALTERFKNRGTNSLFGKHLEGLTELEQAKADEWWQRMKEEGGIDRFDKKEQKARKESERYIDLATAEHTDARNVGAEWLCKQTIDKLGLEEFLRDQGWSNHSIHTALSALIIRTVYAVSERSSYYYLRDNSAAAELYTGSQDWTPGINALYKVTDKLYELKEKIERHLCNVTDNLFNIDNKLMLFDLTNFYFEGSKRESKKAQFGRSKEKRSDCKLLVLALCINKEGFIRYSSILEGNTADPKSLPDMIDTLADKNPVQKEKSLIVMDAGIATGENLNLIKAKGYNYLCVSRTKLKDYTLSEDHKSVMVKDARKQTITLNKVHTEGEDYYLEITSPSKAMTESSMNKLWRERFETELKKINDGIAKKGGTKLYEKVVERTGRAIQKYPSIARYYAINYIRNEEKPKEMLRVDWKLKDLSAIESGHGVYFLRTNVETLDERTTWDYYNLIREIECTNRQLKTDLNLRPIYHQTDNRSDAHLFFGLLAYWVVNTIRCQLKREGESCYWTEIVRRMSTQKLVTTEGRNPLGDIVQMRQCSNPSKQATAIYDKLKLKYAPFRKIKFVGHRVHSQN</sequence>
<dbReference type="STRING" id="866771.HMPREF9296_0220"/>
<feature type="domain" description="Transposase IS4-like" evidence="1">
    <location>
        <begin position="240"/>
        <end position="545"/>
    </location>
</feature>
<dbReference type="AlphaFoldDB" id="E1KU58"/>
<organism evidence="2 3">
    <name type="scientific">Prevotella disiens FB035-09AN</name>
    <dbReference type="NCBI Taxonomy" id="866771"/>
    <lineage>
        <taxon>Bacteria</taxon>
        <taxon>Pseudomonadati</taxon>
        <taxon>Bacteroidota</taxon>
        <taxon>Bacteroidia</taxon>
        <taxon>Bacteroidales</taxon>
        <taxon>Prevotellaceae</taxon>
        <taxon>Prevotella</taxon>
    </lineage>
</organism>
<protein>
    <submittedName>
        <fullName evidence="2">Transposase, IS4 family</fullName>
    </submittedName>
</protein>
<dbReference type="Pfam" id="PF01609">
    <property type="entry name" value="DDE_Tnp_1"/>
    <property type="match status" value="1"/>
</dbReference>
<accession>E1KU58</accession>
<dbReference type="SUPFAM" id="SSF53098">
    <property type="entry name" value="Ribonuclease H-like"/>
    <property type="match status" value="1"/>
</dbReference>
<dbReference type="eggNOG" id="COG5421">
    <property type="taxonomic scope" value="Bacteria"/>
</dbReference>
<evidence type="ECO:0000313" key="2">
    <source>
        <dbReference type="EMBL" id="EFL45017.1"/>
    </source>
</evidence>
<proteinExistence type="predicted"/>
<dbReference type="EMBL" id="AEDO01000059">
    <property type="protein sequence ID" value="EFL45017.1"/>
    <property type="molecule type" value="Genomic_DNA"/>
</dbReference>
<comment type="caution">
    <text evidence="2">The sequence shown here is derived from an EMBL/GenBank/DDBJ whole genome shotgun (WGS) entry which is preliminary data.</text>
</comment>
<name>E1KU58_9BACT</name>
<dbReference type="GO" id="GO:0003677">
    <property type="term" value="F:DNA binding"/>
    <property type="evidence" value="ECO:0007669"/>
    <property type="project" value="InterPro"/>
</dbReference>
<dbReference type="InterPro" id="IPR012337">
    <property type="entry name" value="RNaseH-like_sf"/>
</dbReference>
<dbReference type="InterPro" id="IPR047654">
    <property type="entry name" value="IS1634_transpos"/>
</dbReference>
<dbReference type="GO" id="GO:0004803">
    <property type="term" value="F:transposase activity"/>
    <property type="evidence" value="ECO:0007669"/>
    <property type="project" value="InterPro"/>
</dbReference>
<dbReference type="Proteomes" id="UP000003610">
    <property type="component" value="Unassembled WGS sequence"/>
</dbReference>
<evidence type="ECO:0000259" key="1">
    <source>
        <dbReference type="Pfam" id="PF01609"/>
    </source>
</evidence>